<dbReference type="Proteomes" id="UP000054560">
    <property type="component" value="Unassembled WGS sequence"/>
</dbReference>
<organism evidence="3 4">
    <name type="scientific">Sphaeroforma arctica JP610</name>
    <dbReference type="NCBI Taxonomy" id="667725"/>
    <lineage>
        <taxon>Eukaryota</taxon>
        <taxon>Ichthyosporea</taxon>
        <taxon>Ichthyophonida</taxon>
        <taxon>Sphaeroforma</taxon>
    </lineage>
</organism>
<accession>A0A0L0G0Z8</accession>
<protein>
    <submittedName>
        <fullName evidence="3">Uncharacterized protein</fullName>
    </submittedName>
</protein>
<name>A0A0L0G0Z8_9EUKA</name>
<feature type="compositionally biased region" description="Basic and acidic residues" evidence="1">
    <location>
        <begin position="228"/>
        <end position="239"/>
    </location>
</feature>
<feature type="signal peptide" evidence="2">
    <location>
        <begin position="1"/>
        <end position="16"/>
    </location>
</feature>
<gene>
    <name evidence="3" type="ORF">SARC_05824</name>
</gene>
<feature type="chain" id="PRO_5005539150" evidence="2">
    <location>
        <begin position="17"/>
        <end position="239"/>
    </location>
</feature>
<dbReference type="GeneID" id="25906328"/>
<reference evidence="3 4" key="1">
    <citation type="submission" date="2011-02" db="EMBL/GenBank/DDBJ databases">
        <title>The Genome Sequence of Sphaeroforma arctica JP610.</title>
        <authorList>
            <consortium name="The Broad Institute Genome Sequencing Platform"/>
            <person name="Russ C."/>
            <person name="Cuomo C."/>
            <person name="Young S.K."/>
            <person name="Zeng Q."/>
            <person name="Gargeya S."/>
            <person name="Alvarado L."/>
            <person name="Berlin A."/>
            <person name="Chapman S.B."/>
            <person name="Chen Z."/>
            <person name="Freedman E."/>
            <person name="Gellesch M."/>
            <person name="Goldberg J."/>
            <person name="Griggs A."/>
            <person name="Gujja S."/>
            <person name="Heilman E."/>
            <person name="Heiman D."/>
            <person name="Howarth C."/>
            <person name="Mehta T."/>
            <person name="Neiman D."/>
            <person name="Pearson M."/>
            <person name="Roberts A."/>
            <person name="Saif S."/>
            <person name="Shea T."/>
            <person name="Shenoy N."/>
            <person name="Sisk P."/>
            <person name="Stolte C."/>
            <person name="Sykes S."/>
            <person name="White J."/>
            <person name="Yandava C."/>
            <person name="Burger G."/>
            <person name="Gray M.W."/>
            <person name="Holland P.W.H."/>
            <person name="King N."/>
            <person name="Lang F.B.F."/>
            <person name="Roger A.J."/>
            <person name="Ruiz-Trillo I."/>
            <person name="Haas B."/>
            <person name="Nusbaum C."/>
            <person name="Birren B."/>
        </authorList>
    </citation>
    <scope>NUCLEOTIDE SEQUENCE [LARGE SCALE GENOMIC DNA]</scope>
    <source>
        <strain evidence="3 4">JP610</strain>
    </source>
</reference>
<keyword evidence="4" id="KW-1185">Reference proteome</keyword>
<evidence type="ECO:0000256" key="2">
    <source>
        <dbReference type="SAM" id="SignalP"/>
    </source>
</evidence>
<evidence type="ECO:0000313" key="3">
    <source>
        <dbReference type="EMBL" id="KNC81878.1"/>
    </source>
</evidence>
<feature type="region of interest" description="Disordered" evidence="1">
    <location>
        <begin position="162"/>
        <end position="239"/>
    </location>
</feature>
<evidence type="ECO:0000256" key="1">
    <source>
        <dbReference type="SAM" id="MobiDB-lite"/>
    </source>
</evidence>
<feature type="compositionally biased region" description="Basic residues" evidence="1">
    <location>
        <begin position="188"/>
        <end position="227"/>
    </location>
</feature>
<dbReference type="EMBL" id="KQ241984">
    <property type="protein sequence ID" value="KNC81878.1"/>
    <property type="molecule type" value="Genomic_DNA"/>
</dbReference>
<proteinExistence type="predicted"/>
<feature type="region of interest" description="Disordered" evidence="1">
    <location>
        <begin position="18"/>
        <end position="50"/>
    </location>
</feature>
<feature type="compositionally biased region" description="Basic and acidic residues" evidence="1">
    <location>
        <begin position="22"/>
        <end position="50"/>
    </location>
</feature>
<feature type="compositionally biased region" description="Basic and acidic residues" evidence="1">
    <location>
        <begin position="162"/>
        <end position="187"/>
    </location>
</feature>
<sequence length="239" mass="27658">MKLAIATLFLAAVASASSWGRDGGRDRGRDGGRDRGRDGGRYRGRDKGGDRGNNGVKKYYCDENYRCGKGYVAKHDYDHECNGKCDKRECCEEDKYYCDEGFNTITLTTNAMENVTSECCKKEEYYCDDIKCGRGYEKKHGFNCGCDGKCDKYECYKEEKRNNGKDGKWKKGGNDWKWNKGDNDMRNNGKRNRNTGKRNRNNGKRNRNNGKRNRNNGKRNRINGKRNRINDKRDRNGRH</sequence>
<evidence type="ECO:0000313" key="4">
    <source>
        <dbReference type="Proteomes" id="UP000054560"/>
    </source>
</evidence>
<keyword evidence="2" id="KW-0732">Signal</keyword>
<dbReference type="AlphaFoldDB" id="A0A0L0G0Z8"/>
<dbReference type="RefSeq" id="XP_014155780.1">
    <property type="nucleotide sequence ID" value="XM_014300305.1"/>
</dbReference>